<dbReference type="PANTHER" id="PTHR42085:SF1">
    <property type="entry name" value="F-BOX DOMAIN-CONTAINING PROTEIN"/>
    <property type="match status" value="1"/>
</dbReference>
<dbReference type="Proteomes" id="UP001590951">
    <property type="component" value="Unassembled WGS sequence"/>
</dbReference>
<evidence type="ECO:0000313" key="2">
    <source>
        <dbReference type="EMBL" id="KAL2051154.1"/>
    </source>
</evidence>
<feature type="domain" description="DUF7730" evidence="1">
    <location>
        <begin position="2"/>
        <end position="118"/>
    </location>
</feature>
<protein>
    <recommendedName>
        <fullName evidence="1">DUF7730 domain-containing protein</fullName>
    </recommendedName>
</protein>
<evidence type="ECO:0000313" key="3">
    <source>
        <dbReference type="Proteomes" id="UP001590951"/>
    </source>
</evidence>
<keyword evidence="3" id="KW-1185">Reference proteome</keyword>
<evidence type="ECO:0000259" key="1">
    <source>
        <dbReference type="Pfam" id="PF24864"/>
    </source>
</evidence>
<sequence>MSFFFRLPLEVRQMIYAKCLVVRKVFPYTLSERYNEFDYDYDDEETGLELSGCEEPWVPLLRVCKAIHEEAEPMLYQQNTFVLPACDLTVRFFKRSLHNNVRRNWVKSVELSFDAGDMARYDREIVLDKHLEFTRDNLLFPERAVDFDWTYSDGDDGEDFSDSLHAAYKRRLEKVVWPRKASYILDFLSLRELILDFRDSKCLEGCCRMRIQGIKAMDKGFAMGLPMRVKVLGIGDLSRLFKRVMAKWTAIRRSEGNNYDHIKGLDLLAEALGLELEDIVV</sequence>
<dbReference type="InterPro" id="IPR038883">
    <property type="entry name" value="AN11006-like"/>
</dbReference>
<name>A0ABR4B2R4_9LECA</name>
<organism evidence="2 3">
    <name type="scientific">Lepraria finkii</name>
    <dbReference type="NCBI Taxonomy" id="1340010"/>
    <lineage>
        <taxon>Eukaryota</taxon>
        <taxon>Fungi</taxon>
        <taxon>Dikarya</taxon>
        <taxon>Ascomycota</taxon>
        <taxon>Pezizomycotina</taxon>
        <taxon>Lecanoromycetes</taxon>
        <taxon>OSLEUM clade</taxon>
        <taxon>Lecanoromycetidae</taxon>
        <taxon>Lecanorales</taxon>
        <taxon>Lecanorineae</taxon>
        <taxon>Stereocaulaceae</taxon>
        <taxon>Lepraria</taxon>
    </lineage>
</organism>
<dbReference type="Pfam" id="PF24864">
    <property type="entry name" value="DUF7730"/>
    <property type="match status" value="1"/>
</dbReference>
<reference evidence="2 3" key="1">
    <citation type="submission" date="2024-09" db="EMBL/GenBank/DDBJ databases">
        <title>Rethinking Asexuality: The Enigmatic Case of Functional Sexual Genes in Lepraria (Stereocaulaceae).</title>
        <authorList>
            <person name="Doellman M."/>
            <person name="Sun Y."/>
            <person name="Barcenas-Pena A."/>
            <person name="Lumbsch H.T."/>
            <person name="Grewe F."/>
        </authorList>
    </citation>
    <scope>NUCLEOTIDE SEQUENCE [LARGE SCALE GENOMIC DNA]</scope>
    <source>
        <strain evidence="2 3">Grewe 0041</strain>
    </source>
</reference>
<dbReference type="PANTHER" id="PTHR42085">
    <property type="entry name" value="F-BOX DOMAIN-CONTAINING PROTEIN"/>
    <property type="match status" value="1"/>
</dbReference>
<proteinExistence type="predicted"/>
<gene>
    <name evidence="2" type="ORF">ABVK25_008583</name>
</gene>
<accession>A0ABR4B2R4</accession>
<dbReference type="EMBL" id="JBHFEH010000038">
    <property type="protein sequence ID" value="KAL2051154.1"/>
    <property type="molecule type" value="Genomic_DNA"/>
</dbReference>
<dbReference type="InterPro" id="IPR056632">
    <property type="entry name" value="DUF7730"/>
</dbReference>
<comment type="caution">
    <text evidence="2">The sequence shown here is derived from an EMBL/GenBank/DDBJ whole genome shotgun (WGS) entry which is preliminary data.</text>
</comment>